<dbReference type="Proteomes" id="UP000663873">
    <property type="component" value="Unassembled WGS sequence"/>
</dbReference>
<feature type="region of interest" description="Disordered" evidence="1">
    <location>
        <begin position="336"/>
        <end position="460"/>
    </location>
</feature>
<protein>
    <submittedName>
        <fullName evidence="2">Uncharacterized protein</fullName>
    </submittedName>
</protein>
<feature type="compositionally biased region" description="Low complexity" evidence="1">
    <location>
        <begin position="355"/>
        <end position="381"/>
    </location>
</feature>
<feature type="compositionally biased region" description="Low complexity" evidence="1">
    <location>
        <begin position="1263"/>
        <end position="1274"/>
    </location>
</feature>
<sequence length="1530" mass="173894">IPSSSTTLMTTSQPTLQAQTTTQENFLSQPYHSKTVPSFAETQLLSIYYLNRNITNQPIGGANRDSCIFIEQQERKPVRYSASYDPSASTRSTQTSPLLALKQLSTYGSTLIVDSSQQSIGTNNRLYEQRLKIHSGSQRLANNLALISETDIPSSSSELVEESRYSYEEYLIHVDDNQEQKKLISSSTPTSASSVTTIIAQQSPQQSTLSPSKLTEKKMLHPEEFDSDRTSRLSGDDINTHSSTSSMSGSFTNHDWPTAGVNNSSNPSNNYPIVNTRQTIANQTTRISSWPPAPNEEPPVDTPFETSFILDESDEQRRPSRVQFAEQLVRVIPPSATNSLSEESTAAVTPPPPTTTARTMTTTSSAPAITPRTSTTRPYSSEIHEQNNDMDIEEDDTTATTTTSSNQEVITGRLQRTSGLTNLNEVMMTRPTVVPPPPPPPSAPPPPPPPATPPATASGVDPRLVRDQLQRLDYKLVVDTRQPKNQSKWVKDHMDAADVQKLPLPQSITTTIPTGSGRVGALRSLFEQQSGRSSDSSTLNSPTGQIRRTDPEERPSRHGDEIRFRIKQPKSATIHHAEPAQIIQRTKQSTNNASSVVPLTWEDLVGVQEEHQKQWRPQYSSYPFELDEIQQIIGKRINSLDDTGYYSQNDHTWRWNDIFWRSLTSLQHDQLNRLLQSRSRQDSGDTQINEHSDRSAYQGDSEDNTPKFNNNSRRIRSQNSSEENLAPTTITRTIVEETKRIQSTINDPGLTVSVTGAGAWQQQKQPTASTGIGKYTETSTIHENHPSISVFGSTPNGNYARVGSQESIASSTIQPQSFTNKKPDNQMTIIESGYNSADEPLQQQQQQQQQQRANLFRPNSSTIIEESSTSQHMDIHSGIAGLVAGPSSVIISSNDIQLQEQPIYENLRPELIRQQLSEPDLDPLSYEQFIFDYFSTYAKRLRSNERTLILIIDGQQIQMPHIRVPTNDSLVLSRNVYLDAIDEYPPPFETESDQLVIFIHGETIILPADRWLFYKRKYHNAQWINKLERINRRIPTNLMPILQDWLSEHTTFLLERNEMNVDGFNIPLTGKLGQRILDLYQIFQLQSNQNSFWNEILKYLIRTEQQIDDDDDGDEDDDVLIQWLSDNARWSTENGQVFLLRYRTMPNYLIRITGDEGLRLSNLLHRQTLHMNDLLDWHKKHVQIERIDNSLRMIIKPNRNIEIDSLPLDENEKKREKVKSTNQKTRNTFEQQEEKPLVFFVPFHQQTQNGNEEEKREKENNYQHSTSTSSLLQQEEQKKIKTNDSDEERALFLESISSLLHFVNANGSNVGTLELIQGRRLRLSLTNNSPFSQQQQQLEFNEADTKLLYEELDLDIDACAENLIDLVFDRTEFDNDKQHILIYYHNQMLKLKNFKQKVLQPAAKKLRLTSNKVPTVESPTPTSLNEEHVDTLTQWLDQLNRQGLITITEQNDIVILPNGDDDQQQILINHDDVDKYMEHKLNAATPGDGGEVIVMNDIARILLLYKYVHFSEGQLVFGTQHIALDRNELI</sequence>
<feature type="region of interest" description="Disordered" evidence="1">
    <location>
        <begin position="200"/>
        <end position="273"/>
    </location>
</feature>
<feature type="compositionally biased region" description="Polar residues" evidence="1">
    <location>
        <begin position="527"/>
        <end position="546"/>
    </location>
</feature>
<comment type="caution">
    <text evidence="2">The sequence shown here is derived from an EMBL/GenBank/DDBJ whole genome shotgun (WGS) entry which is preliminary data.</text>
</comment>
<feature type="compositionally biased region" description="Basic and acidic residues" evidence="1">
    <location>
        <begin position="679"/>
        <end position="694"/>
    </location>
</feature>
<feature type="compositionally biased region" description="Polar residues" evidence="1">
    <location>
        <begin position="1220"/>
        <end position="1230"/>
    </location>
</feature>
<proteinExistence type="predicted"/>
<name>A0A820WGJ3_9BILA</name>
<gene>
    <name evidence="2" type="ORF">UJA718_LOCUS27277</name>
</gene>
<feature type="compositionally biased region" description="Basic and acidic residues" evidence="1">
    <location>
        <begin position="1252"/>
        <end position="1261"/>
    </location>
</feature>
<feature type="compositionally biased region" description="Basic and acidic residues" evidence="1">
    <location>
        <begin position="547"/>
        <end position="561"/>
    </location>
</feature>
<feature type="region of interest" description="Disordered" evidence="1">
    <location>
        <begin position="804"/>
        <end position="824"/>
    </location>
</feature>
<evidence type="ECO:0000256" key="1">
    <source>
        <dbReference type="SAM" id="MobiDB-lite"/>
    </source>
</evidence>
<feature type="region of interest" description="Disordered" evidence="1">
    <location>
        <begin position="527"/>
        <end position="561"/>
    </location>
</feature>
<feature type="non-terminal residue" evidence="2">
    <location>
        <position position="1"/>
    </location>
</feature>
<feature type="region of interest" description="Disordered" evidence="1">
    <location>
        <begin position="677"/>
        <end position="730"/>
    </location>
</feature>
<reference evidence="2" key="1">
    <citation type="submission" date="2021-02" db="EMBL/GenBank/DDBJ databases">
        <authorList>
            <person name="Nowell W R."/>
        </authorList>
    </citation>
    <scope>NUCLEOTIDE SEQUENCE</scope>
</reference>
<feature type="region of interest" description="Disordered" evidence="1">
    <location>
        <begin position="1245"/>
        <end position="1284"/>
    </location>
</feature>
<organism evidence="2 3">
    <name type="scientific">Rotaria socialis</name>
    <dbReference type="NCBI Taxonomy" id="392032"/>
    <lineage>
        <taxon>Eukaryota</taxon>
        <taxon>Metazoa</taxon>
        <taxon>Spiralia</taxon>
        <taxon>Gnathifera</taxon>
        <taxon>Rotifera</taxon>
        <taxon>Eurotatoria</taxon>
        <taxon>Bdelloidea</taxon>
        <taxon>Philodinida</taxon>
        <taxon>Philodinidae</taxon>
        <taxon>Rotaria</taxon>
    </lineage>
</organism>
<accession>A0A820WGJ3</accession>
<feature type="compositionally biased region" description="Polar residues" evidence="1">
    <location>
        <begin position="404"/>
        <end position="424"/>
    </location>
</feature>
<dbReference type="EMBL" id="CAJOBP010007499">
    <property type="protein sequence ID" value="CAF4515584.1"/>
    <property type="molecule type" value="Genomic_DNA"/>
</dbReference>
<feature type="compositionally biased region" description="Basic and acidic residues" evidence="1">
    <location>
        <begin position="1275"/>
        <end position="1284"/>
    </location>
</feature>
<feature type="compositionally biased region" description="Basic and acidic residues" evidence="1">
    <location>
        <begin position="214"/>
        <end position="239"/>
    </location>
</feature>
<feature type="region of interest" description="Disordered" evidence="1">
    <location>
        <begin position="1212"/>
        <end position="1231"/>
    </location>
</feature>
<feature type="compositionally biased region" description="Low complexity" evidence="1">
    <location>
        <begin position="709"/>
        <end position="721"/>
    </location>
</feature>
<feature type="compositionally biased region" description="Acidic residues" evidence="1">
    <location>
        <begin position="388"/>
        <end position="397"/>
    </location>
</feature>
<feature type="non-terminal residue" evidence="2">
    <location>
        <position position="1530"/>
    </location>
</feature>
<keyword evidence="3" id="KW-1185">Reference proteome</keyword>
<evidence type="ECO:0000313" key="2">
    <source>
        <dbReference type="EMBL" id="CAF4515584.1"/>
    </source>
</evidence>
<feature type="compositionally biased region" description="Pro residues" evidence="1">
    <location>
        <begin position="433"/>
        <end position="453"/>
    </location>
</feature>
<evidence type="ECO:0000313" key="3">
    <source>
        <dbReference type="Proteomes" id="UP000663873"/>
    </source>
</evidence>
<feature type="compositionally biased region" description="Low complexity" evidence="1">
    <location>
        <begin position="200"/>
        <end position="212"/>
    </location>
</feature>